<evidence type="ECO:0000313" key="5">
    <source>
        <dbReference type="Proteomes" id="UP000031971"/>
    </source>
</evidence>
<dbReference type="SUPFAM" id="SSF56747">
    <property type="entry name" value="Prim-pol domain"/>
    <property type="match status" value="1"/>
</dbReference>
<dbReference type="PANTHER" id="PTHR35372">
    <property type="entry name" value="ATP BINDING PROTEIN-RELATED"/>
    <property type="match status" value="1"/>
</dbReference>
<dbReference type="OrthoDB" id="123525at2"/>
<feature type="domain" description="DNA primase/polymerase bifunctional N-terminal" evidence="3">
    <location>
        <begin position="8"/>
        <end position="189"/>
    </location>
</feature>
<feature type="domain" description="Primase C-terminal 1" evidence="2">
    <location>
        <begin position="212"/>
        <end position="278"/>
    </location>
</feature>
<evidence type="ECO:0000259" key="2">
    <source>
        <dbReference type="SMART" id="SM00942"/>
    </source>
</evidence>
<organism evidence="4 5">
    <name type="scientific">Paramagnetospirillum magnetotacticum MS-1</name>
    <dbReference type="NCBI Taxonomy" id="272627"/>
    <lineage>
        <taxon>Bacteria</taxon>
        <taxon>Pseudomonadati</taxon>
        <taxon>Pseudomonadota</taxon>
        <taxon>Alphaproteobacteria</taxon>
        <taxon>Rhodospirillales</taxon>
        <taxon>Magnetospirillaceae</taxon>
        <taxon>Paramagnetospirillum</taxon>
    </lineage>
</organism>
<dbReference type="Proteomes" id="UP000031971">
    <property type="component" value="Unassembled WGS sequence"/>
</dbReference>
<evidence type="ECO:0000259" key="3">
    <source>
        <dbReference type="SMART" id="SM00943"/>
    </source>
</evidence>
<accession>A0A0C2U5N6</accession>
<dbReference type="InterPro" id="IPR014820">
    <property type="entry name" value="PriCT_1"/>
</dbReference>
<protein>
    <submittedName>
        <fullName evidence="4">Prophage Lp4 protein 7 DNA replication</fullName>
    </submittedName>
</protein>
<dbReference type="GO" id="GO:0016787">
    <property type="term" value="F:hydrolase activity"/>
    <property type="evidence" value="ECO:0007669"/>
    <property type="project" value="UniProtKB-KW"/>
</dbReference>
<dbReference type="InterPro" id="IPR015330">
    <property type="entry name" value="DNA_primase/pol_bifunc_N"/>
</dbReference>
<proteinExistence type="predicted"/>
<evidence type="ECO:0000313" key="4">
    <source>
        <dbReference type="EMBL" id="KIL96757.1"/>
    </source>
</evidence>
<dbReference type="CDD" id="cd04859">
    <property type="entry name" value="Prim_Pol"/>
    <property type="match status" value="1"/>
</dbReference>
<dbReference type="SMART" id="SM00943">
    <property type="entry name" value="Prim-Pol"/>
    <property type="match status" value="1"/>
</dbReference>
<dbReference type="PANTHER" id="PTHR35372:SF2">
    <property type="entry name" value="SF3 HELICASE DOMAIN-CONTAINING PROTEIN"/>
    <property type="match status" value="1"/>
</dbReference>
<dbReference type="Pfam" id="PF08708">
    <property type="entry name" value="PriCT_1"/>
    <property type="match status" value="1"/>
</dbReference>
<reference evidence="4 5" key="1">
    <citation type="submission" date="2015-01" db="EMBL/GenBank/DDBJ databases">
        <title>Genome Sequence of Magnetospirillum magnetotacticum Strain MS-1.</title>
        <authorList>
            <person name="Marinov G.K."/>
            <person name="Smalley M.D."/>
            <person name="DeSalvo G."/>
        </authorList>
    </citation>
    <scope>NUCLEOTIDE SEQUENCE [LARGE SCALE GENOMIC DNA]</scope>
    <source>
        <strain evidence="4 5">MS-1</strain>
    </source>
</reference>
<keyword evidence="1" id="KW-0378">Hydrolase</keyword>
<dbReference type="RefSeq" id="WP_009868901.1">
    <property type="nucleotide sequence ID" value="NZ_JXSL01000035.1"/>
</dbReference>
<dbReference type="Pfam" id="PF09250">
    <property type="entry name" value="Prim-Pol"/>
    <property type="match status" value="1"/>
</dbReference>
<dbReference type="SMART" id="SM00942">
    <property type="entry name" value="PriCT_1"/>
    <property type="match status" value="1"/>
</dbReference>
<comment type="caution">
    <text evidence="4">The sequence shown here is derived from an EMBL/GenBank/DDBJ whole genome shotgun (WGS) entry which is preliminary data.</text>
</comment>
<dbReference type="AlphaFoldDB" id="A0A0C2U5N6"/>
<dbReference type="STRING" id="272627.CCC_01623"/>
<keyword evidence="5" id="KW-1185">Reference proteome</keyword>
<evidence type="ECO:0000256" key="1">
    <source>
        <dbReference type="ARBA" id="ARBA00022801"/>
    </source>
</evidence>
<dbReference type="EMBL" id="JXSL01000035">
    <property type="protein sequence ID" value="KIL96757.1"/>
    <property type="molecule type" value="Genomic_DNA"/>
</dbReference>
<sequence>MGNTLHHAHLYLSLGLAVLPLHFPFEREGSLQCSCGKATCRQPAKHPFGQLAKNGLKDSSRDPETVQRWFDGRSLNIGIATGTISGIIALDVDPRHDGDTTLAGLEAEHGPLPPTWRFLTGGGGEHILFRHPGGTVANSAGLLGPGLDVRGDGGYIVAPPSRHISRRAYAISVDHHPNDVLLAPPPEWLMQRLSRRKPAAKDAPQERTDWRGHVGATHAEGTRNTALASLTGHLLRNRVDPFAVLDLMLCWNRAHCNPPLDDDEVSATVRSIARKEIDRREAHHAH</sequence>
<gene>
    <name evidence="4" type="ORF">CCC_01623</name>
</gene>
<name>A0A0C2U5N6_PARME</name>
<dbReference type="InterPro" id="IPR051620">
    <property type="entry name" value="ORF904-like_C"/>
</dbReference>